<evidence type="ECO:0000313" key="2">
    <source>
        <dbReference type="EMBL" id="MCG7507754.1"/>
    </source>
</evidence>
<comment type="caution">
    <text evidence="2">The sequence shown here is derived from an EMBL/GenBank/DDBJ whole genome shotgun (WGS) entry which is preliminary data.</text>
</comment>
<protein>
    <recommendedName>
        <fullName evidence="4">Type I secretion protein</fullName>
    </recommendedName>
</protein>
<sequence length="714" mass="74501">MYLDRISEAIAHFIGLFHIAAEQSRLRDDYLEFKARQVTPDPTPPDDHLPIAFRSPYDFNDPDPGLHYVPAGPELEKQSTLTQLAYVRMGIPIGAEVPPVVYPDYLALTPHLSQAAYQTAHSGAPVFKLEPVGSVAVHVAQINNLFDNDFVTVGATNVDFHSIGSPNVVLETLHNDALQFLPIQPLSSGIPADIGSFVADTAASLDRFAEAASKMAEEPAPDSSGDASSLPADADGISVHARVSVVTEPVGSGTYVNGQVAEEPELNDKLPAASPLVHEPASTASGTDSNGGDPEAGNVGSTVTGGTVHGEGLVSTGTSVELSTGGNALVNSATVINAALAGGVFAVAGNHFSLDAIIQINAWSDSDAIGSSVNGWDAAKHQAATAAFNIAEMVRIDGAETGGDDQAAVAFPRSWVVTEISGDFISLNWIQQLNFVIDHDTAVISSSFGVTTQVGTGGNQAFNGLSIFDLGRSYDLVLIGGNYYDANIISQTNVLLDNDIVGAVAGFHSSGHGSASTGDNLLWNSASIMSVGSGAAEGLPDGFLHAIQEFGNGNKTLSSEVLNDSAFLGLPGLKVLYISGSIYDLQYIHQTNVLGDADEVALAMDSALQAVDGNWSITTGSNALVNSAQIVDVDPGSEIYVGGDRYTDELLVQTDVIRTDHLLETQDADHLVNEAVAFLSDDMAGSGHDDPVSHLTDPLDVHPGHSDIMQSVVS</sequence>
<name>A0ABS9QJY0_9HYPH</name>
<dbReference type="RefSeq" id="WP_239369213.1">
    <property type="nucleotide sequence ID" value="NZ_JAKREW010000029.1"/>
</dbReference>
<evidence type="ECO:0000256" key="1">
    <source>
        <dbReference type="SAM" id="MobiDB-lite"/>
    </source>
</evidence>
<feature type="region of interest" description="Disordered" evidence="1">
    <location>
        <begin position="212"/>
        <end position="233"/>
    </location>
</feature>
<accession>A0ABS9QJY0</accession>
<feature type="region of interest" description="Disordered" evidence="1">
    <location>
        <begin position="687"/>
        <end position="714"/>
    </location>
</feature>
<proteinExistence type="predicted"/>
<dbReference type="EMBL" id="JAKREW010000029">
    <property type="protein sequence ID" value="MCG7507754.1"/>
    <property type="molecule type" value="Genomic_DNA"/>
</dbReference>
<evidence type="ECO:0008006" key="4">
    <source>
        <dbReference type="Google" id="ProtNLM"/>
    </source>
</evidence>
<organism evidence="2 3">
    <name type="scientific">Mesorhizobium retamae</name>
    <dbReference type="NCBI Taxonomy" id="2912854"/>
    <lineage>
        <taxon>Bacteria</taxon>
        <taxon>Pseudomonadati</taxon>
        <taxon>Pseudomonadota</taxon>
        <taxon>Alphaproteobacteria</taxon>
        <taxon>Hyphomicrobiales</taxon>
        <taxon>Phyllobacteriaceae</taxon>
        <taxon>Mesorhizobium</taxon>
    </lineage>
</organism>
<keyword evidence="3" id="KW-1185">Reference proteome</keyword>
<dbReference type="Proteomes" id="UP001201701">
    <property type="component" value="Unassembled WGS sequence"/>
</dbReference>
<evidence type="ECO:0000313" key="3">
    <source>
        <dbReference type="Proteomes" id="UP001201701"/>
    </source>
</evidence>
<feature type="compositionally biased region" description="Low complexity" evidence="1">
    <location>
        <begin position="297"/>
        <end position="312"/>
    </location>
</feature>
<reference evidence="2 3" key="1">
    <citation type="submission" date="2022-02" db="EMBL/GenBank/DDBJ databases">
        <title>Draft genome sequence of Mezorhizobium retamae strain IRAMC:0171 isolated from Retama raetam nodules.</title>
        <authorList>
            <person name="Bengaied R."/>
            <person name="Sbissi I."/>
            <person name="Huber K."/>
            <person name="Ghodbane F."/>
            <person name="Nouioui I."/>
            <person name="Tarhouni M."/>
            <person name="Gtari M."/>
        </authorList>
    </citation>
    <scope>NUCLEOTIDE SEQUENCE [LARGE SCALE GENOMIC DNA]</scope>
    <source>
        <strain evidence="2 3">IRAMC:0171</strain>
    </source>
</reference>
<feature type="compositionally biased region" description="Basic and acidic residues" evidence="1">
    <location>
        <begin position="687"/>
        <end position="705"/>
    </location>
</feature>
<gene>
    <name evidence="2" type="ORF">L4923_22200</name>
</gene>
<feature type="region of interest" description="Disordered" evidence="1">
    <location>
        <begin position="278"/>
        <end position="312"/>
    </location>
</feature>